<keyword evidence="1" id="KW-0472">Membrane</keyword>
<evidence type="ECO:0000313" key="2">
    <source>
        <dbReference type="EMBL" id="ATY67070.1"/>
    </source>
</evidence>
<keyword evidence="1" id="KW-0812">Transmembrane</keyword>
<evidence type="ECO:0000313" key="3">
    <source>
        <dbReference type="Proteomes" id="UP000323067"/>
    </source>
</evidence>
<dbReference type="Proteomes" id="UP000323067">
    <property type="component" value="Chromosome i"/>
</dbReference>
<reference evidence="2 3" key="1">
    <citation type="journal article" date="2017" name="BMC Genomics">
        <title>Chromosome level assembly and secondary metabolite potential of the parasitic fungus Cordyceps militaris.</title>
        <authorList>
            <person name="Kramer G.J."/>
            <person name="Nodwell J.R."/>
        </authorList>
    </citation>
    <scope>NUCLEOTIDE SEQUENCE [LARGE SCALE GENOMIC DNA]</scope>
    <source>
        <strain evidence="2 3">ATCC 34164</strain>
    </source>
</reference>
<dbReference type="OrthoDB" id="193478at2759"/>
<protein>
    <recommendedName>
        <fullName evidence="4">Microtubule associated protein</fullName>
    </recommendedName>
</protein>
<dbReference type="VEuPathDB" id="FungiDB:CCM_07391"/>
<gene>
    <name evidence="2" type="ORF">A9K55_000085</name>
</gene>
<feature type="transmembrane region" description="Helical" evidence="1">
    <location>
        <begin position="89"/>
        <end position="111"/>
    </location>
</feature>
<proteinExistence type="predicted"/>
<dbReference type="AlphaFoldDB" id="A0A2H4SVD6"/>
<dbReference type="EMBL" id="CP023328">
    <property type="protein sequence ID" value="ATY67070.1"/>
    <property type="molecule type" value="Genomic_DNA"/>
</dbReference>
<feature type="transmembrane region" description="Helical" evidence="1">
    <location>
        <begin position="185"/>
        <end position="209"/>
    </location>
</feature>
<feature type="transmembrane region" description="Helical" evidence="1">
    <location>
        <begin position="153"/>
        <end position="173"/>
    </location>
</feature>
<feature type="transmembrane region" description="Helical" evidence="1">
    <location>
        <begin position="30"/>
        <end position="50"/>
    </location>
</feature>
<organism evidence="2 3">
    <name type="scientific">Cordyceps militaris</name>
    <name type="common">Caterpillar fungus</name>
    <name type="synonym">Clavaria militaris</name>
    <dbReference type="NCBI Taxonomy" id="73501"/>
    <lineage>
        <taxon>Eukaryota</taxon>
        <taxon>Fungi</taxon>
        <taxon>Dikarya</taxon>
        <taxon>Ascomycota</taxon>
        <taxon>Pezizomycotina</taxon>
        <taxon>Sordariomycetes</taxon>
        <taxon>Hypocreomycetidae</taxon>
        <taxon>Hypocreales</taxon>
        <taxon>Cordycipitaceae</taxon>
        <taxon>Cordyceps</taxon>
    </lineage>
</organism>
<dbReference type="Pfam" id="PF10067">
    <property type="entry name" value="DUF2306"/>
    <property type="match status" value="1"/>
</dbReference>
<evidence type="ECO:0008006" key="4">
    <source>
        <dbReference type="Google" id="ProtNLM"/>
    </source>
</evidence>
<evidence type="ECO:0000256" key="1">
    <source>
        <dbReference type="SAM" id="Phobius"/>
    </source>
</evidence>
<feature type="transmembrane region" description="Helical" evidence="1">
    <location>
        <begin position="123"/>
        <end position="147"/>
    </location>
</feature>
<accession>A0A2H4SVD6</accession>
<keyword evidence="1" id="KW-1133">Transmembrane helix</keyword>
<name>A0A2H4SVD6_CORMI</name>
<feature type="transmembrane region" description="Helical" evidence="1">
    <location>
        <begin position="270"/>
        <end position="291"/>
    </location>
</feature>
<sequence length="330" mass="35851">MTPSPQPPPPALAALRKLHLAVGFAKARTFFLWLVFAGGMLGFCLARLMYLDFAGVFCSSAQQQQHGANHAAPGECYWYTAVDVYRVGIRMHLGAVVPAGALACVQFTPVVRRRMARVHRVNGYATLLLSLVGVAGAVMVAPVAFGGHPSTRGLVGVLGVLFVGALALAYYYIRKKRIDQHRAWMLRAWFYAGSIVTARFIMMAAAAIVSSGNGQGGFYEAKLCRQLASYLNSTRLLQEYPDCASLDAWVLVKADLHIQGPEHISAALDVTFGMSVWMAAAIHAIGVEFYLQLTPGETRRLREVSRQRQVEVGLEAASKTIVSDHGRDGV</sequence>
<dbReference type="VEuPathDB" id="FungiDB:A9K55_000085"/>
<dbReference type="InterPro" id="IPR018750">
    <property type="entry name" value="DUF2306_membrane"/>
</dbReference>